<accession>A0ABV7DPP4</accession>
<dbReference type="InterPro" id="IPR029062">
    <property type="entry name" value="Class_I_gatase-like"/>
</dbReference>
<evidence type="ECO:0000313" key="4">
    <source>
        <dbReference type="EMBL" id="MFC3084548.1"/>
    </source>
</evidence>
<evidence type="ECO:0000256" key="1">
    <source>
        <dbReference type="ARBA" id="ARBA00023015"/>
    </source>
</evidence>
<dbReference type="InterPro" id="IPR052158">
    <property type="entry name" value="INH-QAR"/>
</dbReference>
<evidence type="ECO:0000256" key="2">
    <source>
        <dbReference type="ARBA" id="ARBA00023163"/>
    </source>
</evidence>
<reference evidence="5" key="1">
    <citation type="journal article" date="2019" name="Int. J. Syst. Evol. Microbiol.">
        <title>The Global Catalogue of Microorganisms (GCM) 10K type strain sequencing project: providing services to taxonomists for standard genome sequencing and annotation.</title>
        <authorList>
            <consortium name="The Broad Institute Genomics Platform"/>
            <consortium name="The Broad Institute Genome Sequencing Center for Infectious Disease"/>
            <person name="Wu L."/>
            <person name="Ma J."/>
        </authorList>
    </citation>
    <scope>NUCLEOTIDE SEQUENCE [LARGE SCALE GENOMIC DNA]</scope>
    <source>
        <strain evidence="5">KCTC 62102</strain>
    </source>
</reference>
<dbReference type="InterPro" id="IPR018060">
    <property type="entry name" value="HTH_AraC"/>
</dbReference>
<organism evidence="4 5">
    <name type="scientific">Tabrizicola soli</name>
    <dbReference type="NCBI Taxonomy" id="2185115"/>
    <lineage>
        <taxon>Bacteria</taxon>
        <taxon>Pseudomonadati</taxon>
        <taxon>Pseudomonadota</taxon>
        <taxon>Alphaproteobacteria</taxon>
        <taxon>Rhodobacterales</taxon>
        <taxon>Paracoccaceae</taxon>
        <taxon>Tabrizicola</taxon>
    </lineage>
</organism>
<proteinExistence type="predicted"/>
<keyword evidence="1" id="KW-0805">Transcription regulation</keyword>
<sequence length="927" mass="102169">MAGDLFVFALEPGFSALSLFTALETLHALNLAASAPVARWQLCSADGAAVRSSLGLSLPVDGIFDVPPSGATIVVVGGEECAEAPVRLVHWLQRSARRGVRIAGLHCAARTLARAGLLSGRRATIHWRYQDGLIESFPDIDVRQSTYTIDDSICTTAGGTAAMELFLALAERDHGEALASRAAEEINYSAIRMLQEGGGIGVAQRRRIQHPKLHEAVRIMEDALENPVPPGDIARDLEISVRQLERIFRKYLKTSPKRFYTELRLSRAHRLLVQSRLSVIEIAIACGFATPLKALGRFCNTGASKFSFESIAEMLTRLALSAPLQDRETGFSYLSRLAARHGLAAHAFALDFGLTFRAIIDGDSSALADLATLGGVDPEALQDWSPVHTEGRVHLFRGEGFHAKALKPATIRGCPKCLQADALASDRPAAEAMAIRGHWLPTPAMLCLDHHHPLVPLWTAADPFERYDVATQFRGIAGAILSGALNQPLREPGSYDRWLEARLYGRRGDGWLDQFPLYPAAHFCQLLGRAIFTLKVPKTRALKPEQAWIAFDLGYRFASRGEDAIRRVLTELQEEAESPSAGPKKIFGDLYDRLAFDLTSENYRPFRELLRDHIASTWPLGPGDELMGEPVRERRLHSILTAQKATGIDARRLRKLLVEAGWLASSAEGKPNAWALVDSNAIEPFLKDLPQKVSAMDLQSALGMSRSQFELLRKDGYLAPDLDGGDHKPLWDLAVGHKLIGDMLTGAEPIYLPMHDWCDIPKAAQRLRIGPGAIVALILDRKLARVGRYVGKEGYAAILVDLAEVERHLQRPEAKGISIELFAKANGLKPAAASFLVKSGHIASTVGINPKTKETQRFLSPSDVEAFNHRFIPLRALAMKMGLSWQQLRLDILAARVRPFTPDGRDLGAVFQWSEIEEHLWCRWPRV</sequence>
<dbReference type="Gene3D" id="3.40.50.880">
    <property type="match status" value="1"/>
</dbReference>
<dbReference type="InterPro" id="IPR002818">
    <property type="entry name" value="DJ-1/PfpI"/>
</dbReference>
<gene>
    <name evidence="4" type="ORF">ACFOD6_00670</name>
</gene>
<dbReference type="InterPro" id="IPR009492">
    <property type="entry name" value="TniQ"/>
</dbReference>
<feature type="domain" description="HTH araC/xylS-type" evidence="3">
    <location>
        <begin position="214"/>
        <end position="290"/>
    </location>
</feature>
<dbReference type="SUPFAM" id="SSF52317">
    <property type="entry name" value="Class I glutamine amidotransferase-like"/>
    <property type="match status" value="1"/>
</dbReference>
<dbReference type="Proteomes" id="UP001595445">
    <property type="component" value="Unassembled WGS sequence"/>
</dbReference>
<name>A0ABV7DPP4_9RHOB</name>
<dbReference type="PROSITE" id="PS01124">
    <property type="entry name" value="HTH_ARAC_FAMILY_2"/>
    <property type="match status" value="1"/>
</dbReference>
<dbReference type="InterPro" id="IPR009057">
    <property type="entry name" value="Homeodomain-like_sf"/>
</dbReference>
<protein>
    <submittedName>
        <fullName evidence="4">TniQ family protein</fullName>
    </submittedName>
</protein>
<dbReference type="PANTHER" id="PTHR43130:SF3">
    <property type="entry name" value="HTH-TYPE TRANSCRIPTIONAL REGULATOR RV1931C"/>
    <property type="match status" value="1"/>
</dbReference>
<dbReference type="SMART" id="SM00342">
    <property type="entry name" value="HTH_ARAC"/>
    <property type="match status" value="1"/>
</dbReference>
<dbReference type="Pfam" id="PF12833">
    <property type="entry name" value="HTH_18"/>
    <property type="match status" value="1"/>
</dbReference>
<dbReference type="Pfam" id="PF01965">
    <property type="entry name" value="DJ-1_PfpI"/>
    <property type="match status" value="1"/>
</dbReference>
<dbReference type="SUPFAM" id="SSF46689">
    <property type="entry name" value="Homeodomain-like"/>
    <property type="match status" value="1"/>
</dbReference>
<dbReference type="CDD" id="cd03136">
    <property type="entry name" value="GATase1_AraC_ArgR_like"/>
    <property type="match status" value="1"/>
</dbReference>
<keyword evidence="2" id="KW-0804">Transcription</keyword>
<evidence type="ECO:0000259" key="3">
    <source>
        <dbReference type="PROSITE" id="PS01124"/>
    </source>
</evidence>
<dbReference type="EMBL" id="JBHRSM010000001">
    <property type="protein sequence ID" value="MFC3084548.1"/>
    <property type="molecule type" value="Genomic_DNA"/>
</dbReference>
<dbReference type="Pfam" id="PF06527">
    <property type="entry name" value="TniQ"/>
    <property type="match status" value="1"/>
</dbReference>
<evidence type="ECO:0000313" key="5">
    <source>
        <dbReference type="Proteomes" id="UP001595445"/>
    </source>
</evidence>
<dbReference type="PANTHER" id="PTHR43130">
    <property type="entry name" value="ARAC-FAMILY TRANSCRIPTIONAL REGULATOR"/>
    <property type="match status" value="1"/>
</dbReference>
<keyword evidence="5" id="KW-1185">Reference proteome</keyword>
<comment type="caution">
    <text evidence="4">The sequence shown here is derived from an EMBL/GenBank/DDBJ whole genome shotgun (WGS) entry which is preliminary data.</text>
</comment>
<dbReference type="Gene3D" id="1.10.10.60">
    <property type="entry name" value="Homeodomain-like"/>
    <property type="match status" value="1"/>
</dbReference>
<dbReference type="RefSeq" id="WP_197642318.1">
    <property type="nucleotide sequence ID" value="NZ_JAEACP010000004.1"/>
</dbReference>